<evidence type="ECO:0000313" key="3">
    <source>
        <dbReference type="Proteomes" id="UP000319298"/>
    </source>
</evidence>
<dbReference type="Pfam" id="PF14412">
    <property type="entry name" value="AHH"/>
    <property type="match status" value="1"/>
</dbReference>
<sequence>MSIFFDHHIIPKRFENHPAFRGIDKKTFDIDGPANRIYLPASREFAAKLEVSPHPGRHLEPYGGLICKRLKQIETIEDPDERLAEITTLIDAMRVGFLNAHLYTNVPIGKTREEVYQWLKEVLEDPKAYRGQYPDQLRSIRDVERRGAEAGQDHWIKWLLYLAHPERQKLIDEAIARKPDVNLTAGNRDLGGTNWSKFEVFDPSSDILHTPGIAPPNPSDLPPLPGYSSPSLAGLNEQEGFRRSDPRFTGVLPPFPAPDPGEQRLGQLPPTTAAPSDPLVLQSDPHSGVTYQYYENPLAGGTSPERSVLPWLAGGAAVGLAAPFAPAWLLAIGSALALSRAVNAQESTRRATRGTAAPGAGVFSTGASPFNTIGNGLNVDNTAGNSGSSASSSFGPQLGGASSIDPETRASTFADRFGNYASTADGSVPAEPADLSKVPDSPTRGSVAPENVRRLAQVNGSNAGSVFRSGSAPVPYLPSTEFNERFGNWTFPTANSGQPQAGKPIGAFADEPGYLVPPPIFGVDGSGNPSNGAEEWFSRWIRPLLRPE</sequence>
<reference evidence="3" key="1">
    <citation type="submission" date="2019-06" db="EMBL/GenBank/DDBJ databases">
        <title>Whole-Genome Sequence of Bradyrhizobium sp. 3 Strain 65S1MB.</title>
        <authorList>
            <person name="Bromfield E.S.P."/>
            <person name="Cloutier S."/>
            <person name="Nguyen H.D.T."/>
        </authorList>
    </citation>
    <scope>NUCLEOTIDE SEQUENCE [LARGE SCALE GENOMIC DNA]</scope>
    <source>
        <strain evidence="3">65S1MB</strain>
    </source>
</reference>
<keyword evidence="3" id="KW-1185">Reference proteome</keyword>
<dbReference type="InterPro" id="IPR032871">
    <property type="entry name" value="AHH_dom_containing"/>
</dbReference>
<proteinExistence type="predicted"/>
<dbReference type="RefSeq" id="WP_140480619.1">
    <property type="nucleotide sequence ID" value="NZ_CP041090.2"/>
</dbReference>
<organism evidence="2 3">
    <name type="scientific">Bradyrhizobium symbiodeficiens</name>
    <dbReference type="NCBI Taxonomy" id="1404367"/>
    <lineage>
        <taxon>Bacteria</taxon>
        <taxon>Pseudomonadati</taxon>
        <taxon>Pseudomonadota</taxon>
        <taxon>Alphaproteobacteria</taxon>
        <taxon>Hyphomicrobiales</taxon>
        <taxon>Nitrobacteraceae</taxon>
        <taxon>Bradyrhizobium</taxon>
    </lineage>
</organism>
<feature type="region of interest" description="Disordered" evidence="1">
    <location>
        <begin position="207"/>
        <end position="275"/>
    </location>
</feature>
<protein>
    <submittedName>
        <fullName evidence="2">AHH domain-containing protein</fullName>
    </submittedName>
</protein>
<dbReference type="Proteomes" id="UP000319298">
    <property type="component" value="Chromosome"/>
</dbReference>
<feature type="compositionally biased region" description="Pro residues" evidence="1">
    <location>
        <begin position="213"/>
        <end position="225"/>
    </location>
</feature>
<feature type="compositionally biased region" description="Low complexity" evidence="1">
    <location>
        <begin position="226"/>
        <end position="235"/>
    </location>
</feature>
<feature type="region of interest" description="Disordered" evidence="1">
    <location>
        <begin position="424"/>
        <end position="447"/>
    </location>
</feature>
<accession>A0ABX5W9F4</accession>
<evidence type="ECO:0000256" key="1">
    <source>
        <dbReference type="SAM" id="MobiDB-lite"/>
    </source>
</evidence>
<feature type="compositionally biased region" description="Low complexity" evidence="1">
    <location>
        <begin position="384"/>
        <end position="393"/>
    </location>
</feature>
<name>A0ABX5W9F4_9BRAD</name>
<feature type="region of interest" description="Disordered" evidence="1">
    <location>
        <begin position="384"/>
        <end position="406"/>
    </location>
</feature>
<dbReference type="EMBL" id="CP041090">
    <property type="protein sequence ID" value="QDF39375.1"/>
    <property type="molecule type" value="Genomic_DNA"/>
</dbReference>
<gene>
    <name evidence="2" type="ORF">FJN17_18400</name>
</gene>
<reference evidence="2 3" key="2">
    <citation type="journal article" date="2020" name="Int. J. Syst. Evol. Microbiol.">
        <title>Description and complete genome sequences of Bradyrhizobium symbiodeficiens sp. nov., a non-symbiotic bacterium associated with legumes native to Canada.</title>
        <authorList>
            <person name="Bromfield E.S.P."/>
            <person name="Cloutier S."/>
            <person name="Nguyen H.D.T."/>
        </authorList>
    </citation>
    <scope>NUCLEOTIDE SEQUENCE [LARGE SCALE GENOMIC DNA]</scope>
    <source>
        <strain evidence="2 3">65S1MB</strain>
    </source>
</reference>
<evidence type="ECO:0000313" key="2">
    <source>
        <dbReference type="EMBL" id="QDF39375.1"/>
    </source>
</evidence>